<accession>A0A916TT22</accession>
<feature type="compositionally biased region" description="Basic and acidic residues" evidence="1">
    <location>
        <begin position="37"/>
        <end position="51"/>
    </location>
</feature>
<dbReference type="AlphaFoldDB" id="A0A916TT22"/>
<dbReference type="EMBL" id="BMHK01000005">
    <property type="protein sequence ID" value="GGB93453.1"/>
    <property type="molecule type" value="Genomic_DNA"/>
</dbReference>
<evidence type="ECO:0000256" key="1">
    <source>
        <dbReference type="SAM" id="MobiDB-lite"/>
    </source>
</evidence>
<feature type="compositionally biased region" description="Basic and acidic residues" evidence="1">
    <location>
        <begin position="7"/>
        <end position="20"/>
    </location>
</feature>
<evidence type="ECO:0000313" key="3">
    <source>
        <dbReference type="Proteomes" id="UP000608154"/>
    </source>
</evidence>
<reference evidence="2" key="2">
    <citation type="submission" date="2020-09" db="EMBL/GenBank/DDBJ databases">
        <authorList>
            <person name="Sun Q."/>
            <person name="Zhou Y."/>
        </authorList>
    </citation>
    <scope>NUCLEOTIDE SEQUENCE</scope>
    <source>
        <strain evidence="2">CGMCC 1.15095</strain>
    </source>
</reference>
<name>A0A916TT22_9SPHN</name>
<feature type="region of interest" description="Disordered" evidence="1">
    <location>
        <begin position="1"/>
        <end position="74"/>
    </location>
</feature>
<proteinExistence type="predicted"/>
<protein>
    <submittedName>
        <fullName evidence="2">Uncharacterized protein</fullName>
    </submittedName>
</protein>
<organism evidence="2 3">
    <name type="scientific">Novosphingobium endophyticum</name>
    <dbReference type="NCBI Taxonomy" id="1955250"/>
    <lineage>
        <taxon>Bacteria</taxon>
        <taxon>Pseudomonadati</taxon>
        <taxon>Pseudomonadota</taxon>
        <taxon>Alphaproteobacteria</taxon>
        <taxon>Sphingomonadales</taxon>
        <taxon>Sphingomonadaceae</taxon>
        <taxon>Novosphingobium</taxon>
    </lineage>
</organism>
<comment type="caution">
    <text evidence="2">The sequence shown here is derived from an EMBL/GenBank/DDBJ whole genome shotgun (WGS) entry which is preliminary data.</text>
</comment>
<keyword evidence="3" id="KW-1185">Reference proteome</keyword>
<evidence type="ECO:0000313" key="2">
    <source>
        <dbReference type="EMBL" id="GGB93453.1"/>
    </source>
</evidence>
<dbReference type="Proteomes" id="UP000608154">
    <property type="component" value="Unassembled WGS sequence"/>
</dbReference>
<reference evidence="2" key="1">
    <citation type="journal article" date="2014" name="Int. J. Syst. Evol. Microbiol.">
        <title>Complete genome sequence of Corynebacterium casei LMG S-19264T (=DSM 44701T), isolated from a smear-ripened cheese.</title>
        <authorList>
            <consortium name="US DOE Joint Genome Institute (JGI-PGF)"/>
            <person name="Walter F."/>
            <person name="Albersmeier A."/>
            <person name="Kalinowski J."/>
            <person name="Ruckert C."/>
        </authorList>
    </citation>
    <scope>NUCLEOTIDE SEQUENCE</scope>
    <source>
        <strain evidence="2">CGMCC 1.15095</strain>
    </source>
</reference>
<sequence>MRKRRDVRGQSDHFGDEGRRQGRVVAGAEMATGAVISDRETGDRSRSDSRPATDVAEPNPVSTTLKQLGLSRAE</sequence>
<gene>
    <name evidence="2" type="ORF">GCM10011494_09830</name>
</gene>